<evidence type="ECO:0000313" key="2">
    <source>
        <dbReference type="EMBL" id="TES86303.1"/>
    </source>
</evidence>
<evidence type="ECO:0000313" key="3">
    <source>
        <dbReference type="Proteomes" id="UP000320781"/>
    </source>
</evidence>
<sequence length="296" mass="34148">MIEASIVIPTYNRKSILEKCLEALFNQDYPNDKYEIVLIDDGSTDETDKMVASLDPPCRLRYVRNNKRIGVPKSRNRGIRLARGKYIICVDSDIIVVPEFAQEHLKYHQLYGDGIVNGELIYISSLEQVGKKRKGVWDISFSSFDTANVSVRKKHIDKVGGFDVDLFPYGWQDVELGYRLKKIGLKSRKNPEALGYHFRKWADTSNLDFLKEKELMRGMSGALYFKKHPCFKVKASVKGNPLFGLAFIGRWLDKNPGGKRVFSRLQKRDIEWLNAALIKLVLCHYYLQGYHQEMSK</sequence>
<dbReference type="Proteomes" id="UP000320781">
    <property type="component" value="Unassembled WGS sequence"/>
</dbReference>
<dbReference type="Pfam" id="PF00535">
    <property type="entry name" value="Glycos_transf_2"/>
    <property type="match status" value="1"/>
</dbReference>
<reference evidence="2 3" key="1">
    <citation type="submission" date="2019-03" db="EMBL/GenBank/DDBJ databases">
        <title>Metabolic potential of uncultured bacteria and archaea associated with petroleum seepage in deep-sea sediments.</title>
        <authorList>
            <person name="Dong X."/>
            <person name="Hubert C."/>
        </authorList>
    </citation>
    <scope>NUCLEOTIDE SEQUENCE [LARGE SCALE GENOMIC DNA]</scope>
    <source>
        <strain evidence="2">E44_bin92</strain>
    </source>
</reference>
<dbReference type="AlphaFoldDB" id="A0A523QKR4"/>
<organism evidence="2 3">
    <name type="scientific">Aerophobetes bacterium</name>
    <dbReference type="NCBI Taxonomy" id="2030807"/>
    <lineage>
        <taxon>Bacteria</taxon>
        <taxon>Candidatus Aerophobota</taxon>
    </lineage>
</organism>
<comment type="caution">
    <text evidence="2">The sequence shown here is derived from an EMBL/GenBank/DDBJ whole genome shotgun (WGS) entry which is preliminary data.</text>
</comment>
<dbReference type="Gene3D" id="3.90.550.10">
    <property type="entry name" value="Spore Coat Polysaccharide Biosynthesis Protein SpsA, Chain A"/>
    <property type="match status" value="1"/>
</dbReference>
<dbReference type="SUPFAM" id="SSF53448">
    <property type="entry name" value="Nucleotide-diphospho-sugar transferases"/>
    <property type="match status" value="1"/>
</dbReference>
<feature type="domain" description="Glycosyltransferase 2-like" evidence="1">
    <location>
        <begin position="5"/>
        <end position="136"/>
    </location>
</feature>
<accession>A0A523QKR4</accession>
<name>A0A523QKR4_UNCAE</name>
<keyword evidence="2" id="KW-0808">Transferase</keyword>
<dbReference type="InterPro" id="IPR050834">
    <property type="entry name" value="Glycosyltransf_2"/>
</dbReference>
<dbReference type="GO" id="GO:0016740">
    <property type="term" value="F:transferase activity"/>
    <property type="evidence" value="ECO:0007669"/>
    <property type="project" value="UniProtKB-KW"/>
</dbReference>
<dbReference type="InterPro" id="IPR029044">
    <property type="entry name" value="Nucleotide-diphossugar_trans"/>
</dbReference>
<evidence type="ECO:0000259" key="1">
    <source>
        <dbReference type="Pfam" id="PF00535"/>
    </source>
</evidence>
<dbReference type="EMBL" id="SOKU01000110">
    <property type="protein sequence ID" value="TES86303.1"/>
    <property type="molecule type" value="Genomic_DNA"/>
</dbReference>
<protein>
    <submittedName>
        <fullName evidence="2">Glycosyltransferase</fullName>
    </submittedName>
</protein>
<gene>
    <name evidence="2" type="ORF">E3J95_02290</name>
</gene>
<dbReference type="PANTHER" id="PTHR43685:SF3">
    <property type="entry name" value="SLR2126 PROTEIN"/>
    <property type="match status" value="1"/>
</dbReference>
<dbReference type="PANTHER" id="PTHR43685">
    <property type="entry name" value="GLYCOSYLTRANSFERASE"/>
    <property type="match status" value="1"/>
</dbReference>
<dbReference type="InterPro" id="IPR001173">
    <property type="entry name" value="Glyco_trans_2-like"/>
</dbReference>
<proteinExistence type="predicted"/>